<proteinExistence type="predicted"/>
<sequence length="644" mass="74801">MVIRKAKKLIELENYISVEQRENLHEQAFLDTYNILVDFVNESENKYEQIRTSKEQQSPSIAKVCNSIMGAGKSTALQVLAKKAIEEENIPLLCVFNNKDTMREFEKSVESHFENIKGELLTIDTDTYSNDISQNIKHYQVVAITQQRLRDLKLGFGDFSNYRYFAPKTDIMRLQRTIIIDEMPIFLNGEIFDVGSQNNCLDWFDDMVSNSSLSLSKFEVERARVTIPFIVASEMAESLKDESKKSDSIPTKKLINHIDQLEEKKKSLEGVIESLNDVMTDYKYRRRYEWFKRLLKEDAMGVVWREGKMTQILCGELIDYRSFGNMLILDGTADISKSIYLDCGFDIIPVRNYHNYKGRLYLHQRKINTSKKNRSKDDIINTITKDLKEIRKELNSEGKDILPLPAKGEISKYVTKGAITKEQETEFFNERKCEDDLMALNLLNTTGKNGIAYFNSVALLNLPIRHPNFYRLFAIAMYGTDIDLSFREKGDNSSVSWFKDDDVQQIYKELVLSDFSQIIHRSNIRQIKGRGKVDIYLYANYKGWVLELLDLYKLTTENFDCINLYKDKKFNKNCLDRFSKAVQFMKAQGISVASGGNISKDFKDWFNRNWSNDEKKKIMEEVAGHYNLIIDVNPVNGYKKLILN</sequence>
<evidence type="ECO:0000313" key="2">
    <source>
        <dbReference type="EMBL" id="MBM7587923.1"/>
    </source>
</evidence>
<dbReference type="RefSeq" id="WP_205175136.1">
    <property type="nucleotide sequence ID" value="NZ_JAFBDZ010000006.1"/>
</dbReference>
<dbReference type="Proteomes" id="UP001646157">
    <property type="component" value="Unassembled WGS sequence"/>
</dbReference>
<comment type="caution">
    <text evidence="2">The sequence shown here is derived from an EMBL/GenBank/DDBJ whole genome shotgun (WGS) entry which is preliminary data.</text>
</comment>
<keyword evidence="1" id="KW-0175">Coiled coil</keyword>
<dbReference type="SUPFAM" id="SSF52540">
    <property type="entry name" value="P-loop containing nucleoside triphosphate hydrolases"/>
    <property type="match status" value="1"/>
</dbReference>
<organism evidence="2 3">
    <name type="scientific">Rossellomorea pakistanensis</name>
    <dbReference type="NCBI Taxonomy" id="992288"/>
    <lineage>
        <taxon>Bacteria</taxon>
        <taxon>Bacillati</taxon>
        <taxon>Bacillota</taxon>
        <taxon>Bacilli</taxon>
        <taxon>Bacillales</taxon>
        <taxon>Bacillaceae</taxon>
        <taxon>Rossellomorea</taxon>
    </lineage>
</organism>
<keyword evidence="3" id="KW-1185">Reference proteome</keyword>
<feature type="coiled-coil region" evidence="1">
    <location>
        <begin position="251"/>
        <end position="278"/>
    </location>
</feature>
<dbReference type="EMBL" id="JAFBDZ010000006">
    <property type="protein sequence ID" value="MBM7587923.1"/>
    <property type="molecule type" value="Genomic_DNA"/>
</dbReference>
<protein>
    <submittedName>
        <fullName evidence="2">Antitoxin component of RelBE/YafQ-DinJ toxin-antitoxin module</fullName>
    </submittedName>
</protein>
<evidence type="ECO:0000313" key="3">
    <source>
        <dbReference type="Proteomes" id="UP001646157"/>
    </source>
</evidence>
<dbReference type="InterPro" id="IPR027417">
    <property type="entry name" value="P-loop_NTPase"/>
</dbReference>
<gene>
    <name evidence="2" type="ORF">JOC86_004498</name>
</gene>
<accession>A0ABS2NJ87</accession>
<evidence type="ECO:0000256" key="1">
    <source>
        <dbReference type="SAM" id="Coils"/>
    </source>
</evidence>
<reference evidence="2 3" key="1">
    <citation type="submission" date="2021-01" db="EMBL/GenBank/DDBJ databases">
        <title>Genomic Encyclopedia of Type Strains, Phase IV (KMG-IV): sequencing the most valuable type-strain genomes for metagenomic binning, comparative biology and taxonomic classification.</title>
        <authorList>
            <person name="Goeker M."/>
        </authorList>
    </citation>
    <scope>NUCLEOTIDE SEQUENCE [LARGE SCALE GENOMIC DNA]</scope>
    <source>
        <strain evidence="2 3">DSM 24834</strain>
    </source>
</reference>
<name>A0ABS2NJ87_9BACI</name>